<keyword evidence="1" id="KW-0472">Membrane</keyword>
<dbReference type="AlphaFoldDB" id="A0A6N8GI58"/>
<reference evidence="2 3" key="1">
    <citation type="submission" date="2019-12" db="EMBL/GenBank/DDBJ databases">
        <authorList>
            <person name="Shi Y."/>
        </authorList>
    </citation>
    <scope>NUCLEOTIDE SEQUENCE [LARGE SCALE GENOMIC DNA]</scope>
    <source>
        <strain evidence="2 3">JCM 17929</strain>
    </source>
</reference>
<accession>A0A6N8GI58</accession>
<dbReference type="Proteomes" id="UP000436989">
    <property type="component" value="Unassembled WGS sequence"/>
</dbReference>
<comment type="caution">
    <text evidence="2">The sequence shown here is derived from an EMBL/GenBank/DDBJ whole genome shotgun (WGS) entry which is preliminary data.</text>
</comment>
<feature type="transmembrane region" description="Helical" evidence="1">
    <location>
        <begin position="73"/>
        <end position="93"/>
    </location>
</feature>
<proteinExistence type="predicted"/>
<sequence length="102" mass="10457">MNSAGSTAPGTPRPPRLPRWLVVLASLGVVVVLGGALLVLLNPPEASFGWFAYAPLSDGTFPAVAWVTPQAAAGWTGVAAGLAVLAFCAGWLAGRRRPVPPR</sequence>
<keyword evidence="1" id="KW-1133">Transmembrane helix</keyword>
<dbReference type="EMBL" id="WOGU01000004">
    <property type="protein sequence ID" value="MUN62816.1"/>
    <property type="molecule type" value="Genomic_DNA"/>
</dbReference>
<evidence type="ECO:0000313" key="3">
    <source>
        <dbReference type="Proteomes" id="UP000436989"/>
    </source>
</evidence>
<keyword evidence="1" id="KW-0812">Transmembrane</keyword>
<feature type="transmembrane region" description="Helical" evidence="1">
    <location>
        <begin position="20"/>
        <end position="41"/>
    </location>
</feature>
<organism evidence="2 3">
    <name type="scientific">Kocuria sediminis</name>
    <dbReference type="NCBI Taxonomy" id="1038857"/>
    <lineage>
        <taxon>Bacteria</taxon>
        <taxon>Bacillati</taxon>
        <taxon>Actinomycetota</taxon>
        <taxon>Actinomycetes</taxon>
        <taxon>Micrococcales</taxon>
        <taxon>Micrococcaceae</taxon>
        <taxon>Kocuria</taxon>
    </lineage>
</organism>
<dbReference type="RefSeq" id="WP_156268326.1">
    <property type="nucleotide sequence ID" value="NZ_WOGU01000004.1"/>
</dbReference>
<evidence type="ECO:0000256" key="1">
    <source>
        <dbReference type="SAM" id="Phobius"/>
    </source>
</evidence>
<gene>
    <name evidence="2" type="ORF">GMA12_06630</name>
</gene>
<keyword evidence="3" id="KW-1185">Reference proteome</keyword>
<evidence type="ECO:0000313" key="2">
    <source>
        <dbReference type="EMBL" id="MUN62816.1"/>
    </source>
</evidence>
<name>A0A6N8GI58_9MICC</name>
<protein>
    <submittedName>
        <fullName evidence="2">Uncharacterized protein</fullName>
    </submittedName>
</protein>